<dbReference type="Gene3D" id="3.90.550.10">
    <property type="entry name" value="Spore Coat Polysaccharide Biosynthesis Protein SpsA, Chain A"/>
    <property type="match status" value="1"/>
</dbReference>
<sequence>MEILYSIIIPHKDIPCLLQRCLDSIPPRDDVQIIVADDDSSPDVVDFAHFPGSDRADVEILFTKEGRGAGYARNCGLARAKGRWLVFADADDFFLPGFLNVLDTYRNTDYDLITFRAETVDSDTLAPVPSRQVHNGKIAEDMDLEILKYRNDVPWAKMVSAELVRRYRICFDETVAANDAMFAAYVDYHARKVAACSGYVYCVTVRKDSLQYGVRSDTLLARVKVACRYNRFLLDIGRSDKVLYSYSRVTDCRKHFGSKGYCRALCIYLRFESWKNIYRTFAELLKSKFHCTSITKVL</sequence>
<reference evidence="2 4" key="1">
    <citation type="journal article" date="2016" name="BMC Genomics">
        <title>Type VI secretion systems of human gut Bacteroidales segregate into three genetic architectures, two of which are contained on mobile genetic elements.</title>
        <authorList>
            <person name="Coyne M.J."/>
            <person name="Roelofs K.G."/>
            <person name="Comstock L.E."/>
        </authorList>
    </citation>
    <scope>NUCLEOTIDE SEQUENCE [LARGE SCALE GENOMIC DNA]</scope>
    <source>
        <strain evidence="2 4">CL09T03C01</strain>
    </source>
</reference>
<dbReference type="RefSeq" id="WP_005653073.1">
    <property type="nucleotide sequence ID" value="NZ_FNOD01000014.1"/>
</dbReference>
<dbReference type="Proteomes" id="UP000285305">
    <property type="component" value="Unassembled WGS sequence"/>
</dbReference>
<accession>A0A108T2T7</accession>
<reference evidence="2" key="2">
    <citation type="submission" date="2016-01" db="EMBL/GenBank/DDBJ databases">
        <authorList>
            <person name="McClelland M."/>
            <person name="Jain A."/>
            <person name="Saraogi P."/>
            <person name="Mendelson R."/>
            <person name="Westerman R."/>
            <person name="SanMiguel P."/>
            <person name="Csonka L."/>
        </authorList>
    </citation>
    <scope>NUCLEOTIDE SEQUENCE</scope>
    <source>
        <strain evidence="2">CL09T03C01</strain>
    </source>
</reference>
<dbReference type="InterPro" id="IPR001173">
    <property type="entry name" value="Glyco_trans_2-like"/>
</dbReference>
<dbReference type="SUPFAM" id="SSF53448">
    <property type="entry name" value="Nucleotide-diphospho-sugar transferases"/>
    <property type="match status" value="1"/>
</dbReference>
<evidence type="ECO:0000313" key="2">
    <source>
        <dbReference type="EMBL" id="KWR52267.1"/>
    </source>
</evidence>
<dbReference type="CDD" id="cd00761">
    <property type="entry name" value="Glyco_tranf_GTA_type"/>
    <property type="match status" value="1"/>
</dbReference>
<keyword evidence="4" id="KW-1185">Reference proteome</keyword>
<protein>
    <submittedName>
        <fullName evidence="3">Glycosyltransferase family 2 protein</fullName>
    </submittedName>
    <submittedName>
        <fullName evidence="2">Putative glycosyltransferase, EpsJ-like</fullName>
        <ecNumber evidence="2">2.4.-.-</ecNumber>
    </submittedName>
</protein>
<comment type="caution">
    <text evidence="2">The sequence shown here is derived from an EMBL/GenBank/DDBJ whole genome shotgun (WGS) entry which is preliminary data.</text>
</comment>
<dbReference type="EC" id="2.4.-.-" evidence="2"/>
<dbReference type="PATRIC" id="fig|46506.5.peg.3217"/>
<gene>
    <name evidence="2" type="primary">epsJ_3</name>
    <name evidence="2" type="ORF">AA415_02984</name>
    <name evidence="3" type="ORF">DW853_16775</name>
</gene>
<dbReference type="STRING" id="46506.AA415_02984"/>
<organism evidence="2 4">
    <name type="scientific">Bacteroides stercoris</name>
    <dbReference type="NCBI Taxonomy" id="46506"/>
    <lineage>
        <taxon>Bacteria</taxon>
        <taxon>Pseudomonadati</taxon>
        <taxon>Bacteroidota</taxon>
        <taxon>Bacteroidia</taxon>
        <taxon>Bacteroidales</taxon>
        <taxon>Bacteroidaceae</taxon>
        <taxon>Bacteroides</taxon>
    </lineage>
</organism>
<keyword evidence="2" id="KW-0808">Transferase</keyword>
<evidence type="ECO:0000313" key="5">
    <source>
        <dbReference type="Proteomes" id="UP000285305"/>
    </source>
</evidence>
<dbReference type="InterPro" id="IPR029044">
    <property type="entry name" value="Nucleotide-diphossugar_trans"/>
</dbReference>
<evidence type="ECO:0000313" key="4">
    <source>
        <dbReference type="Proteomes" id="UP000056419"/>
    </source>
</evidence>
<keyword evidence="2" id="KW-0328">Glycosyltransferase</keyword>
<evidence type="ECO:0000313" key="3">
    <source>
        <dbReference type="EMBL" id="RHC24691.1"/>
    </source>
</evidence>
<dbReference type="EMBL" id="LRGC01000022">
    <property type="protein sequence ID" value="KWR52267.1"/>
    <property type="molecule type" value="Genomic_DNA"/>
</dbReference>
<name>A0A108T2T7_BACSE</name>
<dbReference type="GeneID" id="31796298"/>
<dbReference type="AlphaFoldDB" id="A0A108T2T7"/>
<feature type="domain" description="Glycosyltransferase 2-like" evidence="1">
    <location>
        <begin position="6"/>
        <end position="150"/>
    </location>
</feature>
<dbReference type="Proteomes" id="UP000056419">
    <property type="component" value="Unassembled WGS sequence"/>
</dbReference>
<dbReference type="GO" id="GO:0016758">
    <property type="term" value="F:hexosyltransferase activity"/>
    <property type="evidence" value="ECO:0007669"/>
    <property type="project" value="UniProtKB-ARBA"/>
</dbReference>
<dbReference type="EMBL" id="QSHQ01000057">
    <property type="protein sequence ID" value="RHC24691.1"/>
    <property type="molecule type" value="Genomic_DNA"/>
</dbReference>
<reference evidence="3 5" key="3">
    <citation type="submission" date="2018-08" db="EMBL/GenBank/DDBJ databases">
        <title>A genome reference for cultivated species of the human gut microbiota.</title>
        <authorList>
            <person name="Zou Y."/>
            <person name="Xue W."/>
            <person name="Luo G."/>
        </authorList>
    </citation>
    <scope>NUCLEOTIDE SEQUENCE [LARGE SCALE GENOMIC DNA]</scope>
    <source>
        <strain evidence="3 5">AM36-9BH</strain>
    </source>
</reference>
<dbReference type="PANTHER" id="PTHR22916">
    <property type="entry name" value="GLYCOSYLTRANSFERASE"/>
    <property type="match status" value="1"/>
</dbReference>
<dbReference type="Pfam" id="PF00535">
    <property type="entry name" value="Glycos_transf_2"/>
    <property type="match status" value="1"/>
</dbReference>
<proteinExistence type="predicted"/>
<evidence type="ECO:0000259" key="1">
    <source>
        <dbReference type="Pfam" id="PF00535"/>
    </source>
</evidence>